<comment type="function">
    <text evidence="4">PPIases accelerate the folding of proteins. It catalyzes the cis-trans isomerization of proline imidic peptide bonds in oligopeptides.</text>
</comment>
<dbReference type="AlphaFoldDB" id="A0A3R9P731"/>
<dbReference type="PANTHER" id="PTHR45625:SF4">
    <property type="entry name" value="PEPTIDYLPROLYL ISOMERASE DOMAIN AND WD REPEAT-CONTAINING PROTEIN 1"/>
    <property type="match status" value="1"/>
</dbReference>
<reference evidence="7 8" key="1">
    <citation type="submission" date="2018-12" db="EMBL/GenBank/DDBJ databases">
        <title>Sequencing of bacterial isolates from soil warming experiment in Harvard Forest, Massachusetts, USA.</title>
        <authorList>
            <person name="Deangelis K."/>
        </authorList>
    </citation>
    <scope>NUCLEOTIDE SEQUENCE [LARGE SCALE GENOMIC DNA]</scope>
    <source>
        <strain evidence="7 8">EB153</strain>
    </source>
</reference>
<dbReference type="PROSITE" id="PS50072">
    <property type="entry name" value="CSA_PPIASE_2"/>
    <property type="match status" value="1"/>
</dbReference>
<dbReference type="InterPro" id="IPR029000">
    <property type="entry name" value="Cyclophilin-like_dom_sf"/>
</dbReference>
<comment type="catalytic activity">
    <reaction evidence="4">
        <text>[protein]-peptidylproline (omega=180) = [protein]-peptidylproline (omega=0)</text>
        <dbReference type="Rhea" id="RHEA:16237"/>
        <dbReference type="Rhea" id="RHEA-COMP:10747"/>
        <dbReference type="Rhea" id="RHEA-COMP:10748"/>
        <dbReference type="ChEBI" id="CHEBI:83833"/>
        <dbReference type="ChEBI" id="CHEBI:83834"/>
        <dbReference type="EC" id="5.2.1.8"/>
    </reaction>
</comment>
<evidence type="ECO:0000259" key="6">
    <source>
        <dbReference type="PROSITE" id="PS50072"/>
    </source>
</evidence>
<feature type="domain" description="PPIase cyclophilin-type" evidence="6">
    <location>
        <begin position="71"/>
        <end position="237"/>
    </location>
</feature>
<dbReference type="CDD" id="cd00317">
    <property type="entry name" value="cyclophilin"/>
    <property type="match status" value="1"/>
</dbReference>
<dbReference type="GO" id="GO:0003755">
    <property type="term" value="F:peptidyl-prolyl cis-trans isomerase activity"/>
    <property type="evidence" value="ECO:0007669"/>
    <property type="project" value="UniProtKB-UniRule"/>
</dbReference>
<dbReference type="Pfam" id="PF00160">
    <property type="entry name" value="Pro_isomerase"/>
    <property type="match status" value="1"/>
</dbReference>
<protein>
    <recommendedName>
        <fullName evidence="4">Peptidyl-prolyl cis-trans isomerase</fullName>
        <shortName evidence="4">PPIase</shortName>
        <ecNumber evidence="4">5.2.1.8</ecNumber>
    </recommendedName>
</protein>
<dbReference type="InterPro" id="IPR044666">
    <property type="entry name" value="Cyclophilin_A-like"/>
</dbReference>
<dbReference type="Proteomes" id="UP000269669">
    <property type="component" value="Unassembled WGS sequence"/>
</dbReference>
<accession>A0A3R9P731</accession>
<dbReference type="Gene3D" id="2.40.100.10">
    <property type="entry name" value="Cyclophilin-like"/>
    <property type="match status" value="1"/>
</dbReference>
<dbReference type="EC" id="5.2.1.8" evidence="4"/>
<dbReference type="PROSITE" id="PS00170">
    <property type="entry name" value="CSA_PPIASE_1"/>
    <property type="match status" value="1"/>
</dbReference>
<dbReference type="PRINTS" id="PR00153">
    <property type="entry name" value="CSAPPISMRASE"/>
</dbReference>
<evidence type="ECO:0000256" key="3">
    <source>
        <dbReference type="ARBA" id="ARBA00023235"/>
    </source>
</evidence>
<proteinExistence type="inferred from homology"/>
<evidence type="ECO:0000313" key="8">
    <source>
        <dbReference type="Proteomes" id="UP000269669"/>
    </source>
</evidence>
<dbReference type="PANTHER" id="PTHR45625">
    <property type="entry name" value="PEPTIDYL-PROLYL CIS-TRANS ISOMERASE-RELATED"/>
    <property type="match status" value="1"/>
</dbReference>
<keyword evidence="2 4" id="KW-0697">Rotamase</keyword>
<dbReference type="InterPro" id="IPR020892">
    <property type="entry name" value="Cyclophilin-type_PPIase_CS"/>
</dbReference>
<evidence type="ECO:0000256" key="5">
    <source>
        <dbReference type="SAM" id="MobiDB-lite"/>
    </source>
</evidence>
<evidence type="ECO:0000313" key="7">
    <source>
        <dbReference type="EMBL" id="RSL14937.1"/>
    </source>
</evidence>
<keyword evidence="8" id="KW-1185">Reference proteome</keyword>
<feature type="region of interest" description="Disordered" evidence="5">
    <location>
        <begin position="242"/>
        <end position="266"/>
    </location>
</feature>
<evidence type="ECO:0000256" key="1">
    <source>
        <dbReference type="ARBA" id="ARBA00007365"/>
    </source>
</evidence>
<sequence>MPHAVVYDSLFYGVIHTRMMLRYLAFALAFSVSALGQSPASPSSDQLPDAPSTTSQAKPPVAPTGPTAVIDTTMGRLTCKLYDQQAPVTVANFVGLAEGTKDWTDPKTLKKVHNQPYYNGTTFHRVIPEFMIQGGDRMGTGAGDPGYFFQDEIDPSLTFDQPGRLAMANAGPGPSGGGTNGSQFFITETPVPQLNGKHTIFGQCDAHSVLLVASIARVERNSEDKPLTPVVIDRVTIVREGQPMPPLPATPATPAATTAPAAAPPR</sequence>
<feature type="compositionally biased region" description="Polar residues" evidence="5">
    <location>
        <begin position="40"/>
        <end position="57"/>
    </location>
</feature>
<comment type="similarity">
    <text evidence="1 4">Belongs to the cyclophilin-type PPIase family.</text>
</comment>
<dbReference type="GO" id="GO:0006457">
    <property type="term" value="P:protein folding"/>
    <property type="evidence" value="ECO:0007669"/>
    <property type="project" value="InterPro"/>
</dbReference>
<feature type="compositionally biased region" description="Low complexity" evidence="5">
    <location>
        <begin position="252"/>
        <end position="266"/>
    </location>
</feature>
<dbReference type="SUPFAM" id="SSF50891">
    <property type="entry name" value="Cyclophilin-like"/>
    <property type="match status" value="1"/>
</dbReference>
<dbReference type="EMBL" id="RSDW01000001">
    <property type="protein sequence ID" value="RSL14937.1"/>
    <property type="molecule type" value="Genomic_DNA"/>
</dbReference>
<evidence type="ECO:0000256" key="4">
    <source>
        <dbReference type="RuleBase" id="RU363019"/>
    </source>
</evidence>
<name>A0A3R9P731_9BACT</name>
<dbReference type="InterPro" id="IPR002130">
    <property type="entry name" value="Cyclophilin-type_PPIase_dom"/>
</dbReference>
<evidence type="ECO:0000256" key="2">
    <source>
        <dbReference type="ARBA" id="ARBA00023110"/>
    </source>
</evidence>
<keyword evidence="3 4" id="KW-0413">Isomerase</keyword>
<comment type="caution">
    <text evidence="7">The sequence shown here is derived from an EMBL/GenBank/DDBJ whole genome shotgun (WGS) entry which is preliminary data.</text>
</comment>
<organism evidence="7 8">
    <name type="scientific">Edaphobacter aggregans</name>
    <dbReference type="NCBI Taxonomy" id="570835"/>
    <lineage>
        <taxon>Bacteria</taxon>
        <taxon>Pseudomonadati</taxon>
        <taxon>Acidobacteriota</taxon>
        <taxon>Terriglobia</taxon>
        <taxon>Terriglobales</taxon>
        <taxon>Acidobacteriaceae</taxon>
        <taxon>Edaphobacter</taxon>
    </lineage>
</organism>
<feature type="region of interest" description="Disordered" evidence="5">
    <location>
        <begin position="40"/>
        <end position="66"/>
    </location>
</feature>
<gene>
    <name evidence="7" type="ORF">EDE15_0407</name>
</gene>